<dbReference type="Proteomes" id="UP000655443">
    <property type="component" value="Unassembled WGS sequence"/>
</dbReference>
<dbReference type="EMBL" id="BMVG01000052">
    <property type="protein sequence ID" value="GHE14684.1"/>
    <property type="molecule type" value="Genomic_DNA"/>
</dbReference>
<comment type="caution">
    <text evidence="2">The sequence shown here is derived from an EMBL/GenBank/DDBJ whole genome shotgun (WGS) entry which is preliminary data.</text>
</comment>
<accession>A0A918YSA2</accession>
<gene>
    <name evidence="2" type="ORF">GCM10010339_86310</name>
</gene>
<organism evidence="2 3">
    <name type="scientific">Streptomyces alanosinicus</name>
    <dbReference type="NCBI Taxonomy" id="68171"/>
    <lineage>
        <taxon>Bacteria</taxon>
        <taxon>Bacillati</taxon>
        <taxon>Actinomycetota</taxon>
        <taxon>Actinomycetes</taxon>
        <taxon>Kitasatosporales</taxon>
        <taxon>Streptomycetaceae</taxon>
        <taxon>Streptomyces</taxon>
    </lineage>
</organism>
<feature type="compositionally biased region" description="Basic residues" evidence="1">
    <location>
        <begin position="188"/>
        <end position="197"/>
    </location>
</feature>
<keyword evidence="3" id="KW-1185">Reference proteome</keyword>
<protein>
    <submittedName>
        <fullName evidence="2">Uncharacterized protein</fullName>
    </submittedName>
</protein>
<reference evidence="2" key="1">
    <citation type="journal article" date="2014" name="Int. J. Syst. Evol. Microbiol.">
        <title>Complete genome sequence of Corynebacterium casei LMG S-19264T (=DSM 44701T), isolated from a smear-ripened cheese.</title>
        <authorList>
            <consortium name="US DOE Joint Genome Institute (JGI-PGF)"/>
            <person name="Walter F."/>
            <person name="Albersmeier A."/>
            <person name="Kalinowski J."/>
            <person name="Ruckert C."/>
        </authorList>
    </citation>
    <scope>NUCLEOTIDE SEQUENCE</scope>
    <source>
        <strain evidence="2">JCM 4714</strain>
    </source>
</reference>
<dbReference type="AlphaFoldDB" id="A0A918YSA2"/>
<evidence type="ECO:0000313" key="2">
    <source>
        <dbReference type="EMBL" id="GHE14684.1"/>
    </source>
</evidence>
<evidence type="ECO:0000256" key="1">
    <source>
        <dbReference type="SAM" id="MobiDB-lite"/>
    </source>
</evidence>
<feature type="region of interest" description="Disordered" evidence="1">
    <location>
        <begin position="165"/>
        <end position="197"/>
    </location>
</feature>
<name>A0A918YSA2_9ACTN</name>
<evidence type="ECO:0000313" key="3">
    <source>
        <dbReference type="Proteomes" id="UP000655443"/>
    </source>
</evidence>
<reference evidence="2" key="2">
    <citation type="submission" date="2020-09" db="EMBL/GenBank/DDBJ databases">
        <authorList>
            <person name="Sun Q."/>
            <person name="Ohkuma M."/>
        </authorList>
    </citation>
    <scope>NUCLEOTIDE SEQUENCE</scope>
    <source>
        <strain evidence="2">JCM 4714</strain>
    </source>
</reference>
<sequence>MAEAAIGLIEQHGPAAHREAALAVLREIPAGTGPMTLNSPGPVDLCVAAAVAAAMNTHPRYVPAPQALRLTLVRHLREVEGRAIGAPARERVIDVSDADALQFLAQLYDDSYARLIPRQPSQRGPWEWDILAVLKAHLLGTPAAATTPEQAQMLKSKLLTILQAAAATPLKPSGPPPRGPRTGQRAQPTRKKPKKKR</sequence>
<proteinExistence type="predicted"/>